<evidence type="ECO:0000313" key="2">
    <source>
        <dbReference type="Proteomes" id="UP001229651"/>
    </source>
</evidence>
<proteinExistence type="predicted"/>
<dbReference type="Proteomes" id="UP001229651">
    <property type="component" value="Unassembled WGS sequence"/>
</dbReference>
<protein>
    <submittedName>
        <fullName evidence="1">Uncharacterized protein</fullName>
    </submittedName>
</protein>
<sequence length="205" mass="23781">MREGYMRNHLEDPELGRVVNRYVTPGGRYKKLSYRKLMRMAPEERLRFGRAFAEDARLVTDDELRNLLDYEWRARRTAAWLIGLDRRTRFREQLGELLLASEMAYAGKAYCFALARFGTEEDAQVLIAYLGHYLPQVDLSYDQADALGALQFIDAKIGTHHAARFLQEGGLWHRWAHPESRLTAPPLLLRDIHDLCTLADEWMAA</sequence>
<organism evidence="1 2">
    <name type="scientific">Amycolatopsis thermophila</name>
    <dbReference type="NCBI Taxonomy" id="206084"/>
    <lineage>
        <taxon>Bacteria</taxon>
        <taxon>Bacillati</taxon>
        <taxon>Actinomycetota</taxon>
        <taxon>Actinomycetes</taxon>
        <taxon>Pseudonocardiales</taxon>
        <taxon>Pseudonocardiaceae</taxon>
        <taxon>Amycolatopsis</taxon>
    </lineage>
</organism>
<name>A0ABU0ELW0_9PSEU</name>
<dbReference type="RefSeq" id="WP_306988053.1">
    <property type="nucleotide sequence ID" value="NZ_JAUSUT010000001.1"/>
</dbReference>
<dbReference type="EMBL" id="JAUSUT010000001">
    <property type="protein sequence ID" value="MDQ0376274.1"/>
    <property type="molecule type" value="Genomic_DNA"/>
</dbReference>
<dbReference type="Pfam" id="PF19463">
    <property type="entry name" value="DUF6000"/>
    <property type="match status" value="1"/>
</dbReference>
<keyword evidence="2" id="KW-1185">Reference proteome</keyword>
<accession>A0ABU0ELW0</accession>
<comment type="caution">
    <text evidence="1">The sequence shown here is derived from an EMBL/GenBank/DDBJ whole genome shotgun (WGS) entry which is preliminary data.</text>
</comment>
<dbReference type="InterPro" id="IPR046042">
    <property type="entry name" value="DUF6000"/>
</dbReference>
<gene>
    <name evidence="1" type="ORF">FB470_000268</name>
</gene>
<reference evidence="1 2" key="1">
    <citation type="submission" date="2023-07" db="EMBL/GenBank/DDBJ databases">
        <title>Sequencing the genomes of 1000 actinobacteria strains.</title>
        <authorList>
            <person name="Klenk H.-P."/>
        </authorList>
    </citation>
    <scope>NUCLEOTIDE SEQUENCE [LARGE SCALE GENOMIC DNA]</scope>
    <source>
        <strain evidence="1 2">DSM 45805</strain>
    </source>
</reference>
<evidence type="ECO:0000313" key="1">
    <source>
        <dbReference type="EMBL" id="MDQ0376274.1"/>
    </source>
</evidence>